<evidence type="ECO:0000313" key="1">
    <source>
        <dbReference type="EMBL" id="TSX44494.1"/>
    </source>
</evidence>
<proteinExistence type="predicted"/>
<reference evidence="1 2" key="1">
    <citation type="journal article" date="2019" name="Genome Biol. Evol.">
        <title>Whole-Genome Sequencing of the Giant Devil Catfish, Bagarius yarrelli.</title>
        <authorList>
            <person name="Jiang W."/>
            <person name="Lv Y."/>
            <person name="Cheng L."/>
            <person name="Yang K."/>
            <person name="Chao B."/>
            <person name="Wang X."/>
            <person name="Li Y."/>
            <person name="Pan X."/>
            <person name="You X."/>
            <person name="Zhang Y."/>
            <person name="Yang J."/>
            <person name="Li J."/>
            <person name="Zhang X."/>
            <person name="Liu S."/>
            <person name="Sun C."/>
            <person name="Yang J."/>
            <person name="Shi Q."/>
        </authorList>
    </citation>
    <scope>NUCLEOTIDE SEQUENCE [LARGE SCALE GENOMIC DNA]</scope>
    <source>
        <strain evidence="1">JWS20170419001</strain>
        <tissue evidence="1">Muscle</tissue>
    </source>
</reference>
<name>A0A556V6Y9_BAGYA</name>
<sequence length="84" mass="9229">MIYEGEQEENETVDTYVADDTGSLDRVFKGSHARPGTIGAVSDVWSEWKVLVHISLCNRIHGSDGKDISSVFTMPACPEGTRND</sequence>
<evidence type="ECO:0000313" key="2">
    <source>
        <dbReference type="Proteomes" id="UP000319801"/>
    </source>
</evidence>
<dbReference type="Proteomes" id="UP000319801">
    <property type="component" value="Unassembled WGS sequence"/>
</dbReference>
<protein>
    <submittedName>
        <fullName evidence="1">Uncharacterized protein</fullName>
    </submittedName>
</protein>
<organism evidence="1 2">
    <name type="scientific">Bagarius yarrelli</name>
    <name type="common">Goonch</name>
    <name type="synonym">Bagrus yarrelli</name>
    <dbReference type="NCBI Taxonomy" id="175774"/>
    <lineage>
        <taxon>Eukaryota</taxon>
        <taxon>Metazoa</taxon>
        <taxon>Chordata</taxon>
        <taxon>Craniata</taxon>
        <taxon>Vertebrata</taxon>
        <taxon>Euteleostomi</taxon>
        <taxon>Actinopterygii</taxon>
        <taxon>Neopterygii</taxon>
        <taxon>Teleostei</taxon>
        <taxon>Ostariophysi</taxon>
        <taxon>Siluriformes</taxon>
        <taxon>Sisoridae</taxon>
        <taxon>Sisorinae</taxon>
        <taxon>Bagarius</taxon>
    </lineage>
</organism>
<comment type="caution">
    <text evidence="1">The sequence shown here is derived from an EMBL/GenBank/DDBJ whole genome shotgun (WGS) entry which is preliminary data.</text>
</comment>
<dbReference type="AlphaFoldDB" id="A0A556V6Y9"/>
<gene>
    <name evidence="1" type="ORF">Baya_13805</name>
</gene>
<dbReference type="EMBL" id="VCAZ01000140">
    <property type="protein sequence ID" value="TSX44494.1"/>
    <property type="molecule type" value="Genomic_DNA"/>
</dbReference>
<accession>A0A556V6Y9</accession>
<keyword evidence="2" id="KW-1185">Reference proteome</keyword>